<proteinExistence type="predicted"/>
<evidence type="ECO:0000313" key="1">
    <source>
        <dbReference type="EMBL" id="KAJ8936047.1"/>
    </source>
</evidence>
<name>A0AAV8XBN7_9CUCU</name>
<gene>
    <name evidence="1" type="ORF">NQ318_018396</name>
</gene>
<sequence length="99" mass="11570">MSPDNSHRMFLWDWKLLFHPYITTAGHFFNPLLNHFVQLVDSCVTLCDLVTAFLKHLYGVLHSHLALERNVNDKTIQCPGRLSTTKTENIEKNSERKQF</sequence>
<dbReference type="Proteomes" id="UP001162162">
    <property type="component" value="Unassembled WGS sequence"/>
</dbReference>
<evidence type="ECO:0000313" key="2">
    <source>
        <dbReference type="Proteomes" id="UP001162162"/>
    </source>
</evidence>
<keyword evidence="2" id="KW-1185">Reference proteome</keyword>
<organism evidence="1 2">
    <name type="scientific">Aromia moschata</name>
    <dbReference type="NCBI Taxonomy" id="1265417"/>
    <lineage>
        <taxon>Eukaryota</taxon>
        <taxon>Metazoa</taxon>
        <taxon>Ecdysozoa</taxon>
        <taxon>Arthropoda</taxon>
        <taxon>Hexapoda</taxon>
        <taxon>Insecta</taxon>
        <taxon>Pterygota</taxon>
        <taxon>Neoptera</taxon>
        <taxon>Endopterygota</taxon>
        <taxon>Coleoptera</taxon>
        <taxon>Polyphaga</taxon>
        <taxon>Cucujiformia</taxon>
        <taxon>Chrysomeloidea</taxon>
        <taxon>Cerambycidae</taxon>
        <taxon>Cerambycinae</taxon>
        <taxon>Callichromatini</taxon>
        <taxon>Aromia</taxon>
    </lineage>
</organism>
<dbReference type="AlphaFoldDB" id="A0AAV8XBN7"/>
<reference evidence="1" key="1">
    <citation type="journal article" date="2023" name="Insect Mol. Biol.">
        <title>Genome sequencing provides insights into the evolution of gene families encoding plant cell wall-degrading enzymes in longhorned beetles.</title>
        <authorList>
            <person name="Shin N.R."/>
            <person name="Okamura Y."/>
            <person name="Kirsch R."/>
            <person name="Pauchet Y."/>
        </authorList>
    </citation>
    <scope>NUCLEOTIDE SEQUENCE</scope>
    <source>
        <strain evidence="1">AMC_N1</strain>
    </source>
</reference>
<protein>
    <submittedName>
        <fullName evidence="1">Uncharacterized protein</fullName>
    </submittedName>
</protein>
<dbReference type="EMBL" id="JAPWTK010000794">
    <property type="protein sequence ID" value="KAJ8936047.1"/>
    <property type="molecule type" value="Genomic_DNA"/>
</dbReference>
<accession>A0AAV8XBN7</accession>
<comment type="caution">
    <text evidence="1">The sequence shown here is derived from an EMBL/GenBank/DDBJ whole genome shotgun (WGS) entry which is preliminary data.</text>
</comment>